<evidence type="ECO:0000313" key="2">
    <source>
        <dbReference type="EMBL" id="JAA68760.1"/>
    </source>
</evidence>
<keyword evidence="1" id="KW-0732">Signal</keyword>
<reference evidence="2" key="1">
    <citation type="submission" date="2012-12" db="EMBL/GenBank/DDBJ databases">
        <title>Identification and characterization of a phenylalanine ammonia-lyase gene family in Isatis indigotica Fort.</title>
        <authorList>
            <person name="Liu Q."/>
            <person name="Chen J."/>
            <person name="Zhou X."/>
            <person name="Di P."/>
            <person name="Xiao Y."/>
            <person name="Xuan H."/>
            <person name="Zhang L."/>
            <person name="Chen W."/>
        </authorList>
    </citation>
    <scope>NUCLEOTIDE SEQUENCE</scope>
    <source>
        <tissue evidence="2">Salivary gland</tissue>
    </source>
</reference>
<evidence type="ECO:0000256" key="1">
    <source>
        <dbReference type="SAM" id="SignalP"/>
    </source>
</evidence>
<dbReference type="AlphaFoldDB" id="A0A0K8RC96"/>
<accession>A0A0K8RC96</accession>
<feature type="signal peptide" evidence="1">
    <location>
        <begin position="1"/>
        <end position="15"/>
    </location>
</feature>
<dbReference type="SUPFAM" id="SSF56300">
    <property type="entry name" value="Metallo-dependent phosphatases"/>
    <property type="match status" value="1"/>
</dbReference>
<sequence length="111" mass="12845">MKCFYLAAFLAISQAAPRRTEDEGFTITVLHTNDIHSHFLQSDKRGGNCTEEKAKNNVMLRRRSENSHEGERNKGNEKNTFFFNDWRISIKEQSGILFCKYNIRVCGNGKQ</sequence>
<dbReference type="GO" id="GO:0000166">
    <property type="term" value="F:nucleotide binding"/>
    <property type="evidence" value="ECO:0007669"/>
    <property type="project" value="InterPro"/>
</dbReference>
<dbReference type="InterPro" id="IPR006146">
    <property type="entry name" value="5'-Nucleotdase_CS"/>
</dbReference>
<name>A0A0K8RC96_IXORI</name>
<protein>
    <submittedName>
        <fullName evidence="2">Putative 5'-nucleotidase/apyrase</fullName>
    </submittedName>
</protein>
<dbReference type="GO" id="GO:0046872">
    <property type="term" value="F:metal ion binding"/>
    <property type="evidence" value="ECO:0007669"/>
    <property type="project" value="InterPro"/>
</dbReference>
<dbReference type="GO" id="GO:0016788">
    <property type="term" value="F:hydrolase activity, acting on ester bonds"/>
    <property type="evidence" value="ECO:0007669"/>
    <property type="project" value="InterPro"/>
</dbReference>
<dbReference type="InterPro" id="IPR029052">
    <property type="entry name" value="Metallo-depent_PP-like"/>
</dbReference>
<organism evidence="2">
    <name type="scientific">Ixodes ricinus</name>
    <name type="common">Common tick</name>
    <name type="synonym">Acarus ricinus</name>
    <dbReference type="NCBI Taxonomy" id="34613"/>
    <lineage>
        <taxon>Eukaryota</taxon>
        <taxon>Metazoa</taxon>
        <taxon>Ecdysozoa</taxon>
        <taxon>Arthropoda</taxon>
        <taxon>Chelicerata</taxon>
        <taxon>Arachnida</taxon>
        <taxon>Acari</taxon>
        <taxon>Parasitiformes</taxon>
        <taxon>Ixodida</taxon>
        <taxon>Ixodoidea</taxon>
        <taxon>Ixodidae</taxon>
        <taxon>Ixodinae</taxon>
        <taxon>Ixodes</taxon>
    </lineage>
</organism>
<proteinExistence type="evidence at transcript level"/>
<dbReference type="EMBL" id="GADI01005048">
    <property type="protein sequence ID" value="JAA68760.1"/>
    <property type="molecule type" value="mRNA"/>
</dbReference>
<dbReference type="PROSITE" id="PS00785">
    <property type="entry name" value="5_NUCLEOTIDASE_1"/>
    <property type="match status" value="1"/>
</dbReference>
<feature type="chain" id="PRO_5012384623" evidence="1">
    <location>
        <begin position="16"/>
        <end position="111"/>
    </location>
</feature>